<gene>
    <name evidence="4" type="primary">ga19903</name>
    <name evidence="4" type="ORF">PR202_ga19903</name>
</gene>
<dbReference type="PANTHER" id="PTHR43899">
    <property type="entry name" value="RH59310P"/>
    <property type="match status" value="1"/>
</dbReference>
<sequence>MAGAAWALAAAGLLVTARATWRLALWLYAAFLRPARPLRRRYGSWAVVTGATDGIGRALALRLAACDLGVVLVGRNPEKLAAVSSKIKTSHPGTRVRTFVLDFAAGELAEKVGALAASVRGLDVGVLVNCAGHCYPYARYFHEVDQALARDLARLNVEAVTRVTHALLPGMVERGRGAVVNVGSGSASILPSHPLYTVYAATKAYVEQFSRSLYVEYRSKGIDVQCQVPMYVTTKMASVRNPSFFTPSPETYARAAVRYIGYEPVCTPYWPHALQWLLFSLFPEPLVDKMLLNTALGIRDKGRAKEEARKKKKGHVKTLPTLRTSLGGLPSLRLRFSHWWRPLPRDGCPAVAADGRNLTAAALPLSVFLVTDLGTNLAMLVAPDTSIRTLKSQVAAEHIAAFPQHGPVTVNSLQVRRRDTLFHLSESMTVMSAFTRVKGGCFLHAKITEARVDMHCCQGTPEIDGRKTSGGHAGMHVERHTRELLAATPHVANDGLTHGLGGGDATAELNNVHARDAVLYNVLPPPSSLLDTKTKNEASLASDVDIDKSSKQTNVSHVVGADAKDYFLHGDRDHDVDVNVNANKQIKMKEEMLGQVHADDISQGKERKKAKKRKITDSAFTSAACARISNESCTMDINKSIRAPLETNPTHGELSNVSFGKEVIDNIPEDSCQKNNIPEDSLQIENLSTVGKKKRKKKKRLSAPLEAVSGQETSKITNGADAYEVDMINGDGSKARSPVLLSSSEPNDESQGGKQVQFVNNAQASTDLTSEQEKFGHMHNGDRNPSIQDAINSTAEVPVSGERIAEASNGACDGAEEHEETKQHKYNDSSHDADVAETSNMKKGGKNIDALEERPTNDNISREKKRKKVKKVNVVNMAYIDIGGDQQILGHTEDAGKTDKIYTEREILHGLSVGPISISDNVQQGDSNVIENQNGHGMRKKKRRHHSESLKGVDPNQDKKSSEHVMSGSSIQHTNSAPLDAKQATQGSVGAIVSDSKFCENLDKAAANAINEVLADLKSRDSLSKELIGDLVTGQIHLDDNLNALEFPASTGNKADDYAALPLKYPDAIHSDTPARSCSHKKPKGKQSKVLPTMINSSHNSCGMPQEDADTKLKKSLIL</sequence>
<feature type="compositionally biased region" description="Basic and acidic residues" evidence="3">
    <location>
        <begin position="819"/>
        <end position="834"/>
    </location>
</feature>
<dbReference type="PANTHER" id="PTHR43899:SF22">
    <property type="entry name" value="B-KETO ACYL REDUCTASE"/>
    <property type="match status" value="1"/>
</dbReference>
<dbReference type="EMBL" id="BQKI01000009">
    <property type="protein sequence ID" value="GJN02541.1"/>
    <property type="molecule type" value="Genomic_DNA"/>
</dbReference>
<dbReference type="InterPro" id="IPR036291">
    <property type="entry name" value="NAD(P)-bd_dom_sf"/>
</dbReference>
<feature type="compositionally biased region" description="Basic and acidic residues" evidence="3">
    <location>
        <begin position="849"/>
        <end position="862"/>
    </location>
</feature>
<feature type="compositionally biased region" description="Basic residues" evidence="3">
    <location>
        <begin position="1078"/>
        <end position="1087"/>
    </location>
</feature>
<dbReference type="InterPro" id="IPR051019">
    <property type="entry name" value="VLCFA-Steroid_DH"/>
</dbReference>
<name>A0AAV5CWT7_ELECO</name>
<keyword evidence="5" id="KW-1185">Reference proteome</keyword>
<dbReference type="GO" id="GO:0005783">
    <property type="term" value="C:endoplasmic reticulum"/>
    <property type="evidence" value="ECO:0007669"/>
    <property type="project" value="TreeGrafter"/>
</dbReference>
<dbReference type="AlphaFoldDB" id="A0AAV5CWT7"/>
<feature type="region of interest" description="Disordered" evidence="3">
    <location>
        <begin position="1072"/>
        <end position="1109"/>
    </location>
</feature>
<dbReference type="InterPro" id="IPR002347">
    <property type="entry name" value="SDR_fam"/>
</dbReference>
<evidence type="ECO:0000256" key="2">
    <source>
        <dbReference type="ARBA" id="ARBA00023002"/>
    </source>
</evidence>
<feature type="compositionally biased region" description="Basic and acidic residues" evidence="3">
    <location>
        <begin position="947"/>
        <end position="963"/>
    </location>
</feature>
<feature type="region of interest" description="Disordered" evidence="3">
    <location>
        <begin position="929"/>
        <end position="982"/>
    </location>
</feature>
<dbReference type="Proteomes" id="UP001054889">
    <property type="component" value="Unassembled WGS sequence"/>
</dbReference>
<organism evidence="4 5">
    <name type="scientific">Eleusine coracana subsp. coracana</name>
    <dbReference type="NCBI Taxonomy" id="191504"/>
    <lineage>
        <taxon>Eukaryota</taxon>
        <taxon>Viridiplantae</taxon>
        <taxon>Streptophyta</taxon>
        <taxon>Embryophyta</taxon>
        <taxon>Tracheophyta</taxon>
        <taxon>Spermatophyta</taxon>
        <taxon>Magnoliopsida</taxon>
        <taxon>Liliopsida</taxon>
        <taxon>Poales</taxon>
        <taxon>Poaceae</taxon>
        <taxon>PACMAD clade</taxon>
        <taxon>Chloridoideae</taxon>
        <taxon>Cynodonteae</taxon>
        <taxon>Eleusininae</taxon>
        <taxon>Eleusine</taxon>
    </lineage>
</organism>
<feature type="compositionally biased region" description="Polar residues" evidence="3">
    <location>
        <begin position="967"/>
        <end position="982"/>
    </location>
</feature>
<dbReference type="FunFam" id="3.40.50.720:FF:000137">
    <property type="entry name" value="Hydroxysteroid (17-beta) dehydrogenase 3"/>
    <property type="match status" value="1"/>
</dbReference>
<dbReference type="PRINTS" id="PR00081">
    <property type="entry name" value="GDHRDH"/>
</dbReference>
<reference evidence="4" key="2">
    <citation type="submission" date="2021-12" db="EMBL/GenBank/DDBJ databases">
        <title>Resequencing data analysis of finger millet.</title>
        <authorList>
            <person name="Hatakeyama M."/>
            <person name="Aluri S."/>
            <person name="Balachadran M.T."/>
            <person name="Sivarajan S.R."/>
            <person name="Poveda L."/>
            <person name="Shimizu-Inatsugi R."/>
            <person name="Schlapbach R."/>
            <person name="Sreeman S.M."/>
            <person name="Shimizu K.K."/>
        </authorList>
    </citation>
    <scope>NUCLEOTIDE SEQUENCE</scope>
</reference>
<feature type="compositionally biased region" description="Basic residues" evidence="3">
    <location>
        <begin position="937"/>
        <end position="946"/>
    </location>
</feature>
<dbReference type="Pfam" id="PF00106">
    <property type="entry name" value="adh_short"/>
    <property type="match status" value="1"/>
</dbReference>
<accession>A0AAV5CWT7</accession>
<dbReference type="CDD" id="cd05356">
    <property type="entry name" value="17beta-HSD1_like_SDR_c"/>
    <property type="match status" value="1"/>
</dbReference>
<reference evidence="4" key="1">
    <citation type="journal article" date="2018" name="DNA Res.">
        <title>Multiple hybrid de novo genome assembly of finger millet, an orphan allotetraploid crop.</title>
        <authorList>
            <person name="Hatakeyama M."/>
            <person name="Aluri S."/>
            <person name="Balachadran M.T."/>
            <person name="Sivarajan S.R."/>
            <person name="Patrignani A."/>
            <person name="Gruter S."/>
            <person name="Poveda L."/>
            <person name="Shimizu-Inatsugi R."/>
            <person name="Baeten J."/>
            <person name="Francoijs K.J."/>
            <person name="Nataraja K.N."/>
            <person name="Reddy Y.A.N."/>
            <person name="Phadnis S."/>
            <person name="Ravikumar R.L."/>
            <person name="Schlapbach R."/>
            <person name="Sreeman S.M."/>
            <person name="Shimizu K.K."/>
        </authorList>
    </citation>
    <scope>NUCLEOTIDE SEQUENCE</scope>
</reference>
<keyword evidence="1" id="KW-0521">NADP</keyword>
<dbReference type="Gene3D" id="3.40.50.720">
    <property type="entry name" value="NAD(P)-binding Rossmann-like Domain"/>
    <property type="match status" value="1"/>
</dbReference>
<feature type="compositionally biased region" description="Basic residues" evidence="3">
    <location>
        <begin position="691"/>
        <end position="701"/>
    </location>
</feature>
<evidence type="ECO:0000313" key="5">
    <source>
        <dbReference type="Proteomes" id="UP001054889"/>
    </source>
</evidence>
<dbReference type="GO" id="GO:0045703">
    <property type="term" value="F:ketoreductase activity"/>
    <property type="evidence" value="ECO:0007669"/>
    <property type="project" value="TreeGrafter"/>
</dbReference>
<evidence type="ECO:0000256" key="1">
    <source>
        <dbReference type="ARBA" id="ARBA00022857"/>
    </source>
</evidence>
<feature type="region of interest" description="Disordered" evidence="3">
    <location>
        <begin position="811"/>
        <end position="867"/>
    </location>
</feature>
<keyword evidence="2" id="KW-0560">Oxidoreductase</keyword>
<proteinExistence type="predicted"/>
<feature type="region of interest" description="Disordered" evidence="3">
    <location>
        <begin position="690"/>
        <end position="714"/>
    </location>
</feature>
<protein>
    <submittedName>
        <fullName evidence="4">Uncharacterized protein</fullName>
    </submittedName>
</protein>
<comment type="caution">
    <text evidence="4">The sequence shown here is derived from an EMBL/GenBank/DDBJ whole genome shotgun (WGS) entry which is preliminary data.</text>
</comment>
<evidence type="ECO:0000313" key="4">
    <source>
        <dbReference type="EMBL" id="GJN02541.1"/>
    </source>
</evidence>
<feature type="region of interest" description="Disordered" evidence="3">
    <location>
        <begin position="728"/>
        <end position="755"/>
    </location>
</feature>
<evidence type="ECO:0000256" key="3">
    <source>
        <dbReference type="SAM" id="MobiDB-lite"/>
    </source>
</evidence>
<dbReference type="SUPFAM" id="SSF51735">
    <property type="entry name" value="NAD(P)-binding Rossmann-fold domains"/>
    <property type="match status" value="1"/>
</dbReference>
<feature type="compositionally biased region" description="Polar residues" evidence="3">
    <location>
        <begin position="1094"/>
        <end position="1103"/>
    </location>
</feature>
<feature type="compositionally biased region" description="Polar residues" evidence="3">
    <location>
        <begin position="740"/>
        <end position="755"/>
    </location>
</feature>